<evidence type="ECO:0000313" key="3">
    <source>
        <dbReference type="Proteomes" id="UP001642483"/>
    </source>
</evidence>
<protein>
    <submittedName>
        <fullName evidence="2">Uncharacterized protein</fullName>
    </submittedName>
</protein>
<gene>
    <name evidence="2" type="ORF">CVLEPA_LOCUS15530</name>
</gene>
<name>A0ABP0G342_CLALP</name>
<accession>A0ABP0G342</accession>
<sequence>MRDQRNTSSEMKSLHSSYISLGPLIMIGVAAGAVVFCCVCMNVFNRAFDRRRPSLHPARPHPTTIFSSTCRNLGGWGRRQRSIDSGSNLTSADDEGRHLLDVPVKKYYCKFPPDGSRNKVSPRESTNAEFPDQYEEHVLFEVSEQPQ</sequence>
<keyword evidence="3" id="KW-1185">Reference proteome</keyword>
<feature type="transmembrane region" description="Helical" evidence="1">
    <location>
        <begin position="20"/>
        <end position="44"/>
    </location>
</feature>
<dbReference type="Proteomes" id="UP001642483">
    <property type="component" value="Unassembled WGS sequence"/>
</dbReference>
<keyword evidence="1" id="KW-1133">Transmembrane helix</keyword>
<evidence type="ECO:0000256" key="1">
    <source>
        <dbReference type="SAM" id="Phobius"/>
    </source>
</evidence>
<keyword evidence="1" id="KW-0472">Membrane</keyword>
<organism evidence="2 3">
    <name type="scientific">Clavelina lepadiformis</name>
    <name type="common">Light-bulb sea squirt</name>
    <name type="synonym">Ascidia lepadiformis</name>
    <dbReference type="NCBI Taxonomy" id="159417"/>
    <lineage>
        <taxon>Eukaryota</taxon>
        <taxon>Metazoa</taxon>
        <taxon>Chordata</taxon>
        <taxon>Tunicata</taxon>
        <taxon>Ascidiacea</taxon>
        <taxon>Aplousobranchia</taxon>
        <taxon>Clavelinidae</taxon>
        <taxon>Clavelina</taxon>
    </lineage>
</organism>
<proteinExistence type="predicted"/>
<comment type="caution">
    <text evidence="2">The sequence shown here is derived from an EMBL/GenBank/DDBJ whole genome shotgun (WGS) entry which is preliminary data.</text>
</comment>
<reference evidence="2 3" key="1">
    <citation type="submission" date="2024-02" db="EMBL/GenBank/DDBJ databases">
        <authorList>
            <person name="Daric V."/>
            <person name="Darras S."/>
        </authorList>
    </citation>
    <scope>NUCLEOTIDE SEQUENCE [LARGE SCALE GENOMIC DNA]</scope>
</reference>
<evidence type="ECO:0000313" key="2">
    <source>
        <dbReference type="EMBL" id="CAK8684555.1"/>
    </source>
</evidence>
<dbReference type="EMBL" id="CAWYQH010000097">
    <property type="protein sequence ID" value="CAK8684555.1"/>
    <property type="molecule type" value="Genomic_DNA"/>
</dbReference>
<keyword evidence="1" id="KW-0812">Transmembrane</keyword>